<keyword evidence="2" id="KW-1185">Reference proteome</keyword>
<dbReference type="EMBL" id="CP001135">
    <property type="protein sequence ID" value="ACY84331.1"/>
    <property type="molecule type" value="Genomic_DNA"/>
</dbReference>
<proteinExistence type="predicted"/>
<gene>
    <name evidence="1" type="ordered locus">ETAE_1490</name>
</gene>
<evidence type="ECO:0000313" key="1">
    <source>
        <dbReference type="EMBL" id="ACY84331.1"/>
    </source>
</evidence>
<dbReference type="AlphaFoldDB" id="A0AAU8P2Y8"/>
<name>A0AAU8P2Y8_EDWPI</name>
<reference evidence="1 2" key="1">
    <citation type="journal article" date="2009" name="PLoS ONE">
        <title>Genome sequence of the versatile fish pathogen Edwardsiella tarda provides insights into its adaptation to broad host ranges and intracellular niches.</title>
        <authorList>
            <person name="Wang Q."/>
            <person name="Yang M."/>
            <person name="Xiao J."/>
            <person name="Wu H."/>
            <person name="Wang X."/>
            <person name="Lv Y."/>
            <person name="Xu L."/>
            <person name="Zheng H."/>
            <person name="Wang S."/>
            <person name="Zhao G."/>
            <person name="Liu Q."/>
            <person name="Zhang Y."/>
        </authorList>
    </citation>
    <scope>NUCLEOTIDE SEQUENCE [LARGE SCALE GENOMIC DNA]</scope>
    <source>
        <strain evidence="2">EIB202 / CCTCC M208068</strain>
    </source>
</reference>
<evidence type="ECO:0000313" key="2">
    <source>
        <dbReference type="Proteomes" id="UP000002634"/>
    </source>
</evidence>
<accession>A0AAU8P2Y8</accession>
<dbReference type="KEGG" id="etr:ETAE_1490"/>
<dbReference type="Proteomes" id="UP000002634">
    <property type="component" value="Chromosome"/>
</dbReference>
<sequence length="38" mass="4386">MRVTVCLCAIARLIDRVTYQFPALALLLRDFIFLDGEE</sequence>
<protein>
    <submittedName>
        <fullName evidence="1">Uncharacterized protein</fullName>
    </submittedName>
</protein>
<organism evidence="1 2">
    <name type="scientific">Edwardsiella piscicida</name>
    <dbReference type="NCBI Taxonomy" id="1263550"/>
    <lineage>
        <taxon>Bacteria</taxon>
        <taxon>Pseudomonadati</taxon>
        <taxon>Pseudomonadota</taxon>
        <taxon>Gammaproteobacteria</taxon>
        <taxon>Enterobacterales</taxon>
        <taxon>Hafniaceae</taxon>
        <taxon>Edwardsiella</taxon>
    </lineage>
</organism>